<feature type="transmembrane region" description="Helical" evidence="7">
    <location>
        <begin position="142"/>
        <end position="161"/>
    </location>
</feature>
<dbReference type="PANTHER" id="PTHR22926">
    <property type="entry name" value="PHOSPHO-N-ACETYLMURAMOYL-PENTAPEPTIDE-TRANSFERASE"/>
    <property type="match status" value="1"/>
</dbReference>
<evidence type="ECO:0000256" key="1">
    <source>
        <dbReference type="ARBA" id="ARBA00004651"/>
    </source>
</evidence>
<comment type="subcellular location">
    <subcellularLocation>
        <location evidence="1">Cell membrane</location>
        <topology evidence="1">Multi-pass membrane protein</topology>
    </subcellularLocation>
</comment>
<feature type="transmembrane region" description="Helical" evidence="7">
    <location>
        <begin position="6"/>
        <end position="22"/>
    </location>
</feature>
<keyword evidence="9" id="KW-1185">Reference proteome</keyword>
<dbReference type="Proteomes" id="UP001171916">
    <property type="component" value="Unassembled WGS sequence"/>
</dbReference>
<comment type="caution">
    <text evidence="8">The sequence shown here is derived from an EMBL/GenBank/DDBJ whole genome shotgun (WGS) entry which is preliminary data.</text>
</comment>
<feature type="transmembrane region" description="Helical" evidence="7">
    <location>
        <begin position="291"/>
        <end position="309"/>
    </location>
</feature>
<evidence type="ECO:0000256" key="4">
    <source>
        <dbReference type="ARBA" id="ARBA00022692"/>
    </source>
</evidence>
<evidence type="ECO:0000256" key="3">
    <source>
        <dbReference type="ARBA" id="ARBA00022679"/>
    </source>
</evidence>
<dbReference type="EMBL" id="JAUEPH010000004">
    <property type="protein sequence ID" value="MDN3204729.1"/>
    <property type="molecule type" value="Genomic_DNA"/>
</dbReference>
<keyword evidence="5 7" id="KW-1133">Transmembrane helix</keyword>
<keyword evidence="6 7" id="KW-0472">Membrane</keyword>
<dbReference type="CDD" id="cd06854">
    <property type="entry name" value="GT_WbpL_WbcO_like"/>
    <property type="match status" value="1"/>
</dbReference>
<gene>
    <name evidence="8" type="ORF">QVH07_11245</name>
</gene>
<protein>
    <submittedName>
        <fullName evidence="8">Glycosyltransferase family 4 protein</fullName>
    </submittedName>
</protein>
<feature type="transmembrane region" description="Helical" evidence="7">
    <location>
        <begin position="265"/>
        <end position="285"/>
    </location>
</feature>
<evidence type="ECO:0000256" key="6">
    <source>
        <dbReference type="ARBA" id="ARBA00023136"/>
    </source>
</evidence>
<accession>A0ABT7YDY6</accession>
<keyword evidence="2" id="KW-1003">Cell membrane</keyword>
<feature type="transmembrane region" description="Helical" evidence="7">
    <location>
        <begin position="65"/>
        <end position="81"/>
    </location>
</feature>
<proteinExistence type="predicted"/>
<feature type="transmembrane region" description="Helical" evidence="7">
    <location>
        <begin position="167"/>
        <end position="183"/>
    </location>
</feature>
<evidence type="ECO:0000256" key="7">
    <source>
        <dbReference type="SAM" id="Phobius"/>
    </source>
</evidence>
<evidence type="ECO:0000313" key="9">
    <source>
        <dbReference type="Proteomes" id="UP001171916"/>
    </source>
</evidence>
<keyword evidence="3" id="KW-0808">Transferase</keyword>
<reference evidence="8" key="1">
    <citation type="submission" date="2023-06" db="EMBL/GenBank/DDBJ databases">
        <title>Robiginitalea aurantiacus sp. nov. and Algoriphagus sediminis sp. nov., isolated from coastal sediment.</title>
        <authorList>
            <person name="Zhou Z.Y."/>
            <person name="An J."/>
            <person name="Jia Y.W."/>
            <person name="Du Z.J."/>
        </authorList>
    </citation>
    <scope>NUCLEOTIDE SEQUENCE</scope>
    <source>
        <strain evidence="8">C2-7</strain>
    </source>
</reference>
<feature type="transmembrane region" description="Helical" evidence="7">
    <location>
        <begin position="214"/>
        <end position="235"/>
    </location>
</feature>
<dbReference type="Pfam" id="PF00953">
    <property type="entry name" value="Glycos_transf_4"/>
    <property type="match status" value="1"/>
</dbReference>
<sequence>MVLSQIIVFLILLLLSLIYHRLAKKFGIVDKPNHRSSHSHLTVRGGGIIFPCAAVLWWFSYDFQHTWMIIGLLWVSAISMLDDIYSLSGKLRMTVQFIALSMAFYDLGLFEQMSWWSLPILYFIGLGILNAINFMDGINGISGLYAAVFFGTILAVNTYLPIFEVNLINYEILAIAVFLIFNLRKKAIMFAGDIGSISLGYLMIYYLADWYLYSGDWTIIILLMVYGMDAFLTLANRIRKKEDIGEPHRSHLYQLLVNKAKAPHVIIALAYAGIQFGINILFFVLPQDTPSPYAASIILVAAAVIYIGGKSFVERKFATDS</sequence>
<dbReference type="InterPro" id="IPR000715">
    <property type="entry name" value="Glycosyl_transferase_4"/>
</dbReference>
<feature type="transmembrane region" description="Helical" evidence="7">
    <location>
        <begin position="116"/>
        <end position="135"/>
    </location>
</feature>
<organism evidence="8 9">
    <name type="scientific">Algoriphagus sediminis</name>
    <dbReference type="NCBI Taxonomy" id="3057113"/>
    <lineage>
        <taxon>Bacteria</taxon>
        <taxon>Pseudomonadati</taxon>
        <taxon>Bacteroidota</taxon>
        <taxon>Cytophagia</taxon>
        <taxon>Cytophagales</taxon>
        <taxon>Cyclobacteriaceae</taxon>
        <taxon>Algoriphagus</taxon>
    </lineage>
</organism>
<feature type="transmembrane region" description="Helical" evidence="7">
    <location>
        <begin position="42"/>
        <end position="59"/>
    </location>
</feature>
<feature type="transmembrane region" description="Helical" evidence="7">
    <location>
        <begin position="190"/>
        <end position="208"/>
    </location>
</feature>
<dbReference type="RefSeq" id="WP_290000431.1">
    <property type="nucleotide sequence ID" value="NZ_JAUEPH010000004.1"/>
</dbReference>
<evidence type="ECO:0000256" key="5">
    <source>
        <dbReference type="ARBA" id="ARBA00022989"/>
    </source>
</evidence>
<evidence type="ECO:0000256" key="2">
    <source>
        <dbReference type="ARBA" id="ARBA00022475"/>
    </source>
</evidence>
<keyword evidence="4 7" id="KW-0812">Transmembrane</keyword>
<evidence type="ECO:0000313" key="8">
    <source>
        <dbReference type="EMBL" id="MDN3204729.1"/>
    </source>
</evidence>
<dbReference type="PANTHER" id="PTHR22926:SF3">
    <property type="entry name" value="UNDECAPRENYL-PHOSPHATE ALPHA-N-ACETYLGLUCOSAMINYL 1-PHOSPHATE TRANSFERASE"/>
    <property type="match status" value="1"/>
</dbReference>
<name>A0ABT7YDY6_9BACT</name>